<comment type="similarity">
    <text evidence="1">Belongs to the tannase family.</text>
</comment>
<dbReference type="RefSeq" id="WP_341673708.1">
    <property type="nucleotide sequence ID" value="NZ_JBBYHV010000002.1"/>
</dbReference>
<keyword evidence="9" id="KW-1185">Reference proteome</keyword>
<gene>
    <name evidence="8" type="ORF">AAEO60_10720</name>
</gene>
<evidence type="ECO:0000313" key="9">
    <source>
        <dbReference type="Proteomes" id="UP001497045"/>
    </source>
</evidence>
<evidence type="ECO:0000313" key="8">
    <source>
        <dbReference type="EMBL" id="MEL1251146.1"/>
    </source>
</evidence>
<comment type="caution">
    <text evidence="8">The sequence shown here is derived from an EMBL/GenBank/DDBJ whole genome shotgun (WGS) entry which is preliminary data.</text>
</comment>
<keyword evidence="6" id="KW-0106">Calcium</keyword>
<keyword evidence="3" id="KW-0479">Metal-binding</keyword>
<keyword evidence="5 8" id="KW-0378">Hydrolase</keyword>
<dbReference type="Pfam" id="PF07519">
    <property type="entry name" value="Tannase"/>
    <property type="match status" value="1"/>
</dbReference>
<reference evidence="8 9" key="1">
    <citation type="submission" date="2024-04" db="EMBL/GenBank/DDBJ databases">
        <title>Aurantiacibacter sp. DGU6 16S ribosomal RNA gene Genome sequencing and assembly.</title>
        <authorList>
            <person name="Park S."/>
        </authorList>
    </citation>
    <scope>NUCLEOTIDE SEQUENCE [LARGE SCALE GENOMIC DNA]</scope>
    <source>
        <strain evidence="8 9">DGU6</strain>
    </source>
</reference>
<evidence type="ECO:0000256" key="6">
    <source>
        <dbReference type="ARBA" id="ARBA00022837"/>
    </source>
</evidence>
<keyword evidence="2" id="KW-0719">Serine esterase</keyword>
<dbReference type="PANTHER" id="PTHR33938">
    <property type="entry name" value="FERULOYL ESTERASE B-RELATED"/>
    <property type="match status" value="1"/>
</dbReference>
<keyword evidence="4" id="KW-0732">Signal</keyword>
<evidence type="ECO:0000256" key="1">
    <source>
        <dbReference type="ARBA" id="ARBA00006249"/>
    </source>
</evidence>
<protein>
    <submittedName>
        <fullName evidence="8">Tannase/feruloyl esterase family alpha/beta hydrolase</fullName>
    </submittedName>
</protein>
<dbReference type="SUPFAM" id="SSF53474">
    <property type="entry name" value="alpha/beta-Hydrolases"/>
    <property type="match status" value="1"/>
</dbReference>
<dbReference type="PANTHER" id="PTHR33938:SF15">
    <property type="entry name" value="FERULOYL ESTERASE B-RELATED"/>
    <property type="match status" value="1"/>
</dbReference>
<accession>A0ABU9IFF5</accession>
<name>A0ABU9IFF5_9SPHN</name>
<evidence type="ECO:0000256" key="5">
    <source>
        <dbReference type="ARBA" id="ARBA00022801"/>
    </source>
</evidence>
<dbReference type="EMBL" id="JBBYHV010000002">
    <property type="protein sequence ID" value="MEL1251146.1"/>
    <property type="molecule type" value="Genomic_DNA"/>
</dbReference>
<evidence type="ECO:0000256" key="2">
    <source>
        <dbReference type="ARBA" id="ARBA00022487"/>
    </source>
</evidence>
<dbReference type="Gene3D" id="3.40.50.1820">
    <property type="entry name" value="alpha/beta hydrolase"/>
    <property type="match status" value="1"/>
</dbReference>
<dbReference type="InterPro" id="IPR011118">
    <property type="entry name" value="Tannase/feruloyl_esterase"/>
</dbReference>
<dbReference type="InterPro" id="IPR029058">
    <property type="entry name" value="AB_hydrolase_fold"/>
</dbReference>
<evidence type="ECO:0000256" key="3">
    <source>
        <dbReference type="ARBA" id="ARBA00022723"/>
    </source>
</evidence>
<keyword evidence="7" id="KW-1015">Disulfide bond</keyword>
<evidence type="ECO:0000256" key="4">
    <source>
        <dbReference type="ARBA" id="ARBA00022729"/>
    </source>
</evidence>
<dbReference type="GO" id="GO:0016787">
    <property type="term" value="F:hydrolase activity"/>
    <property type="evidence" value="ECO:0007669"/>
    <property type="project" value="UniProtKB-KW"/>
</dbReference>
<sequence>MALISALPNVANAQDHTLDTPSCEALSTIVVSAEEIGLPTGGAAVGRAQMLAADDGGAENDPDGEVQLPRPHRCLVTGEIAPVDPEAPMINFAVNLPVVWNGRALQSGGGGLGGVLISAPGNKGQGRMDPIPLDEPYPITLGYAVFGSDGGHQSGDLQFAYNDEAMRNWAGDALKKTRDVALTIIGGAYGRQPDRLYFTGESAGARETLWVAQRYPQDYDGFIATSPVLNWNYIHIADGIIRDRLIEGPLSVADIALVAENTRTACDALDGLEDGVIARYLECPNTVADLRCEDGATGEGCLSDAQIQSVNAIRQPWSMNVPMANNVIRNAGYGTTGDEDGDRYQWNFYTVGAQPPAERLPAGSGFEPGVGAILGFANFWVRHAIAQDPEFEPRHFNPELYEERIQYLSQLFDATDPDLSGLANSGARLIVYQPSADNAVGTPMVSEWYRSVVNAIGEEMAGDVLRYYVGPGGGHNATGITQMNTLALLESWVEDGVAPPDALVAVDIDPVNLTRGREMLTCRYPAYAHYIGDGHTETAASFECRDRPDPMEFHPN</sequence>
<evidence type="ECO:0000256" key="7">
    <source>
        <dbReference type="ARBA" id="ARBA00023157"/>
    </source>
</evidence>
<proteinExistence type="inferred from homology"/>
<organism evidence="8 9">
    <name type="scientific">Aurantiacibacter gilvus</name>
    <dbReference type="NCBI Taxonomy" id="3139141"/>
    <lineage>
        <taxon>Bacteria</taxon>
        <taxon>Pseudomonadati</taxon>
        <taxon>Pseudomonadota</taxon>
        <taxon>Alphaproteobacteria</taxon>
        <taxon>Sphingomonadales</taxon>
        <taxon>Erythrobacteraceae</taxon>
        <taxon>Aurantiacibacter</taxon>
    </lineage>
</organism>
<dbReference type="Proteomes" id="UP001497045">
    <property type="component" value="Unassembled WGS sequence"/>
</dbReference>